<dbReference type="PANTHER" id="PTHR43055">
    <property type="entry name" value="FORMATE-DEPENDENT PHOSPHORIBOSYLGLYCINAMIDE FORMYLTRANSFERASE"/>
    <property type="match status" value="1"/>
</dbReference>
<reference evidence="7" key="1">
    <citation type="journal article" date="2019" name="Int. J. Syst. Evol. Microbiol.">
        <title>The Global Catalogue of Microorganisms (GCM) 10K type strain sequencing project: providing services to taxonomists for standard genome sequencing and annotation.</title>
        <authorList>
            <consortium name="The Broad Institute Genomics Platform"/>
            <consortium name="The Broad Institute Genome Sequencing Center for Infectious Disease"/>
            <person name="Wu L."/>
            <person name="Ma J."/>
        </authorList>
    </citation>
    <scope>NUCLEOTIDE SEQUENCE [LARGE SCALE GENOMIC DNA]</scope>
    <source>
        <strain evidence="7">CCUG 37865</strain>
    </source>
</reference>
<evidence type="ECO:0000256" key="4">
    <source>
        <dbReference type="PROSITE-ProRule" id="PRU00409"/>
    </source>
</evidence>
<evidence type="ECO:0000256" key="1">
    <source>
        <dbReference type="ARBA" id="ARBA00022598"/>
    </source>
</evidence>
<dbReference type="Gene3D" id="3.30.1490.20">
    <property type="entry name" value="ATP-grasp fold, A domain"/>
    <property type="match status" value="1"/>
</dbReference>
<keyword evidence="2 4" id="KW-0547">Nucleotide-binding</keyword>
<dbReference type="InterPro" id="IPR011761">
    <property type="entry name" value="ATP-grasp"/>
</dbReference>
<keyword evidence="1" id="KW-0436">Ligase</keyword>
<evidence type="ECO:0000256" key="3">
    <source>
        <dbReference type="ARBA" id="ARBA00022840"/>
    </source>
</evidence>
<dbReference type="InterPro" id="IPR048764">
    <property type="entry name" value="PylC_N"/>
</dbReference>
<dbReference type="InterPro" id="IPR013815">
    <property type="entry name" value="ATP_grasp_subdomain_1"/>
</dbReference>
<comment type="caution">
    <text evidence="6">The sequence shown here is derived from an EMBL/GenBank/DDBJ whole genome shotgun (WGS) entry which is preliminary data.</text>
</comment>
<dbReference type="RefSeq" id="WP_390249689.1">
    <property type="nucleotide sequence ID" value="NZ_JBHSDT010000003.1"/>
</dbReference>
<feature type="domain" description="ATP-grasp" evidence="5">
    <location>
        <begin position="119"/>
        <end position="312"/>
    </location>
</feature>
<dbReference type="Pfam" id="PF15632">
    <property type="entry name" value="ATPgrasp_Ter"/>
    <property type="match status" value="1"/>
</dbReference>
<dbReference type="SUPFAM" id="SSF56059">
    <property type="entry name" value="Glutathione synthetase ATP-binding domain-like"/>
    <property type="match status" value="1"/>
</dbReference>
<gene>
    <name evidence="6" type="ORF">ACFOY7_04160</name>
</gene>
<dbReference type="Pfam" id="PF21360">
    <property type="entry name" value="PylC-like_N"/>
    <property type="match status" value="1"/>
</dbReference>
<accession>A0ABV8WT71</accession>
<evidence type="ECO:0000259" key="5">
    <source>
        <dbReference type="PROSITE" id="PS50975"/>
    </source>
</evidence>
<dbReference type="Gene3D" id="3.40.50.20">
    <property type="match status" value="1"/>
</dbReference>
<evidence type="ECO:0000256" key="2">
    <source>
        <dbReference type="ARBA" id="ARBA00022741"/>
    </source>
</evidence>
<proteinExistence type="predicted"/>
<dbReference type="Proteomes" id="UP001595882">
    <property type="component" value="Unassembled WGS sequence"/>
</dbReference>
<name>A0ABV8WT71_9BACI</name>
<dbReference type="PROSITE" id="PS50975">
    <property type="entry name" value="ATP_GRASP"/>
    <property type="match status" value="1"/>
</dbReference>
<evidence type="ECO:0000313" key="7">
    <source>
        <dbReference type="Proteomes" id="UP001595882"/>
    </source>
</evidence>
<dbReference type="Gene3D" id="3.30.470.20">
    <property type="entry name" value="ATP-grasp fold, B domain"/>
    <property type="match status" value="1"/>
</dbReference>
<organism evidence="6 7">
    <name type="scientific">Gracilibacillus xinjiangensis</name>
    <dbReference type="NCBI Taxonomy" id="1193282"/>
    <lineage>
        <taxon>Bacteria</taxon>
        <taxon>Bacillati</taxon>
        <taxon>Bacillota</taxon>
        <taxon>Bacilli</taxon>
        <taxon>Bacillales</taxon>
        <taxon>Bacillaceae</taxon>
        <taxon>Gracilibacillus</taxon>
    </lineage>
</organism>
<dbReference type="NCBIfam" id="NF009404">
    <property type="entry name" value="PRK12767.1-3"/>
    <property type="match status" value="1"/>
</dbReference>
<keyword evidence="7" id="KW-1185">Reference proteome</keyword>
<dbReference type="PANTHER" id="PTHR43055:SF1">
    <property type="entry name" value="FORMATE-DEPENDENT PHOSPHORIBOSYLGLYCINAMIDE FORMYLTRANSFERASE"/>
    <property type="match status" value="1"/>
</dbReference>
<protein>
    <submittedName>
        <fullName evidence="6">ATP-grasp domain-containing protein</fullName>
    </submittedName>
</protein>
<dbReference type="EMBL" id="JBHSDT010000003">
    <property type="protein sequence ID" value="MFC4402268.1"/>
    <property type="molecule type" value="Genomic_DNA"/>
</dbReference>
<keyword evidence="3 4" id="KW-0067">ATP-binding</keyword>
<evidence type="ECO:0000313" key="6">
    <source>
        <dbReference type="EMBL" id="MFC4402268.1"/>
    </source>
</evidence>
<sequence>MNILITSSARRIDFIGFFKDAFESLGIKGKVIVADPEYNAPSLQAGDKNYIIPHQTDPTYLDAIFNICEKESITSIVPLNDWEVPKLASAKSKFNEKGVKVFVPNESVVEKVRDKGKYRELLAPFEVKAPISYMNVEDAEKGLERGEVNYPLIIKPRNGSASMGVEFAHNIDELKHAYDFAVREIMETPLDDATSKEAHENVIIQEVIEGDKFSVDIFNDLDGKYVTSLVRKQLEMRGGDIDRCITENPDELMAIAEKIGTNLKHVGYINADVYYDGENYYVIDINPRFGGGYAFSHRAGANIPAAIIAFTMGEEVKEEWLTQQEGIELARHDTVVAINKEKPDVVNL</sequence>